<proteinExistence type="inferred from homology"/>
<keyword evidence="2 7" id="KW-0808">Transferase</keyword>
<organism evidence="8 9">
    <name type="scientific">Ammonifex thiophilus</name>
    <dbReference type="NCBI Taxonomy" id="444093"/>
    <lineage>
        <taxon>Bacteria</taxon>
        <taxon>Bacillati</taxon>
        <taxon>Bacillota</taxon>
        <taxon>Clostridia</taxon>
        <taxon>Thermoanaerobacterales</taxon>
        <taxon>Thermoanaerobacteraceae</taxon>
        <taxon>Ammonifex</taxon>
    </lineage>
</organism>
<dbReference type="InterPro" id="IPR027417">
    <property type="entry name" value="P-loop_NTPase"/>
</dbReference>
<keyword evidence="5 7" id="KW-0067">ATP-binding</keyword>
<dbReference type="UniPathway" id="UPA00053">
    <property type="reaction ID" value="UER00088"/>
</dbReference>
<dbReference type="GO" id="GO:0008652">
    <property type="term" value="P:amino acid biosynthetic process"/>
    <property type="evidence" value="ECO:0007669"/>
    <property type="project" value="UniProtKB-KW"/>
</dbReference>
<dbReference type="Gene3D" id="3.40.50.300">
    <property type="entry name" value="P-loop containing nucleotide triphosphate hydrolases"/>
    <property type="match status" value="1"/>
</dbReference>
<dbReference type="HAMAP" id="MF_00109">
    <property type="entry name" value="Shikimate_kinase"/>
    <property type="match status" value="1"/>
</dbReference>
<dbReference type="NCBIfam" id="NF010553">
    <property type="entry name" value="PRK13947.1"/>
    <property type="match status" value="1"/>
</dbReference>
<feature type="binding site" evidence="7">
    <location>
        <position position="15"/>
    </location>
    <ligand>
        <name>Mg(2+)</name>
        <dbReference type="ChEBI" id="CHEBI:18420"/>
    </ligand>
</feature>
<feature type="binding site" evidence="7">
    <location>
        <position position="118"/>
    </location>
    <ligand>
        <name>ATP</name>
        <dbReference type="ChEBI" id="CHEBI:30616"/>
    </ligand>
</feature>
<comment type="caution">
    <text evidence="8">The sequence shown here is derived from an EMBL/GenBank/DDBJ whole genome shotgun (WGS) entry which is preliminary data.</text>
</comment>
<evidence type="ECO:0000313" key="8">
    <source>
        <dbReference type="EMBL" id="RDV81747.1"/>
    </source>
</evidence>
<comment type="similarity">
    <text evidence="7">Belongs to the shikimate kinase family.</text>
</comment>
<dbReference type="EMBL" id="QSLN01000016">
    <property type="protein sequence ID" value="RDV81747.1"/>
    <property type="molecule type" value="Genomic_DNA"/>
</dbReference>
<comment type="catalytic activity">
    <reaction evidence="7">
        <text>shikimate + ATP = 3-phosphoshikimate + ADP + H(+)</text>
        <dbReference type="Rhea" id="RHEA:13121"/>
        <dbReference type="ChEBI" id="CHEBI:15378"/>
        <dbReference type="ChEBI" id="CHEBI:30616"/>
        <dbReference type="ChEBI" id="CHEBI:36208"/>
        <dbReference type="ChEBI" id="CHEBI:145989"/>
        <dbReference type="ChEBI" id="CHEBI:456216"/>
        <dbReference type="EC" id="2.7.1.71"/>
    </reaction>
</comment>
<evidence type="ECO:0000256" key="7">
    <source>
        <dbReference type="HAMAP-Rule" id="MF_00109"/>
    </source>
</evidence>
<dbReference type="OrthoDB" id="9800332at2"/>
<comment type="function">
    <text evidence="7">Catalyzes the specific phosphorylation of the 3-hydroxyl group of shikimic acid using ATP as a cosubstrate.</text>
</comment>
<evidence type="ECO:0000313" key="9">
    <source>
        <dbReference type="Proteomes" id="UP000256329"/>
    </source>
</evidence>
<evidence type="ECO:0000256" key="1">
    <source>
        <dbReference type="ARBA" id="ARBA00022605"/>
    </source>
</evidence>
<gene>
    <name evidence="7" type="primary">aroK</name>
    <name evidence="8" type="ORF">DXX99_08935</name>
</gene>
<dbReference type="GO" id="GO:0009073">
    <property type="term" value="P:aromatic amino acid family biosynthetic process"/>
    <property type="evidence" value="ECO:0007669"/>
    <property type="project" value="UniProtKB-KW"/>
</dbReference>
<evidence type="ECO:0000256" key="4">
    <source>
        <dbReference type="ARBA" id="ARBA00022777"/>
    </source>
</evidence>
<comment type="pathway">
    <text evidence="7">Metabolic intermediate biosynthesis; chorismate biosynthesis; chorismate from D-erythrose 4-phosphate and phosphoenolpyruvate: step 5/7.</text>
</comment>
<dbReference type="GO" id="GO:0005524">
    <property type="term" value="F:ATP binding"/>
    <property type="evidence" value="ECO:0007669"/>
    <property type="project" value="UniProtKB-UniRule"/>
</dbReference>
<dbReference type="GO" id="GO:0005829">
    <property type="term" value="C:cytosol"/>
    <property type="evidence" value="ECO:0007669"/>
    <property type="project" value="TreeGrafter"/>
</dbReference>
<dbReference type="PRINTS" id="PR01100">
    <property type="entry name" value="SHIKIMTKNASE"/>
</dbReference>
<keyword evidence="7" id="KW-0460">Magnesium</keyword>
<feature type="binding site" evidence="7">
    <location>
        <position position="79"/>
    </location>
    <ligand>
        <name>substrate</name>
    </ligand>
</feature>
<feature type="binding site" evidence="7">
    <location>
        <begin position="11"/>
        <end position="16"/>
    </location>
    <ligand>
        <name>ATP</name>
        <dbReference type="ChEBI" id="CHEBI:30616"/>
    </ligand>
</feature>
<evidence type="ECO:0000256" key="5">
    <source>
        <dbReference type="ARBA" id="ARBA00022840"/>
    </source>
</evidence>
<dbReference type="PANTHER" id="PTHR21087">
    <property type="entry name" value="SHIKIMATE KINASE"/>
    <property type="match status" value="1"/>
</dbReference>
<keyword evidence="7" id="KW-0479">Metal-binding</keyword>
<dbReference type="AlphaFoldDB" id="A0A3D8P2Y0"/>
<feature type="binding site" evidence="7">
    <location>
        <position position="57"/>
    </location>
    <ligand>
        <name>substrate</name>
    </ligand>
</feature>
<accession>A0A3D8P2Y0</accession>
<feature type="binding site" evidence="7">
    <location>
        <position position="33"/>
    </location>
    <ligand>
        <name>substrate</name>
    </ligand>
</feature>
<dbReference type="RefSeq" id="WP_115793141.1">
    <property type="nucleotide sequence ID" value="NZ_QSLN01000016.1"/>
</dbReference>
<comment type="subcellular location">
    <subcellularLocation>
        <location evidence="7">Cytoplasm</location>
    </subcellularLocation>
</comment>
<dbReference type="CDD" id="cd00464">
    <property type="entry name" value="SK"/>
    <property type="match status" value="1"/>
</dbReference>
<sequence>MRNVVLIGFMGTGKTAVGKRLARLLGWEFIDTDAEIERLTGKSIARLFTEDGEIRFRSEENLLCRRLAGRERLVIATGGGMVLNPENVALLGQNGVFIKLYADPEVIISRLKGKRRERPLIGKGDLRERVLTLLKEREGAYDIAEFAVDTGKQSPEESAQIIYQYLKEKSYLDEDGQG</sequence>
<comment type="cofactor">
    <cofactor evidence="7">
        <name>Mg(2+)</name>
        <dbReference type="ChEBI" id="CHEBI:18420"/>
    </cofactor>
    <text evidence="7">Binds 1 Mg(2+) ion per subunit.</text>
</comment>
<dbReference type="InterPro" id="IPR000623">
    <property type="entry name" value="Shikimate_kinase/TSH1"/>
</dbReference>
<evidence type="ECO:0000256" key="6">
    <source>
        <dbReference type="ARBA" id="ARBA00023141"/>
    </source>
</evidence>
<evidence type="ECO:0000256" key="3">
    <source>
        <dbReference type="ARBA" id="ARBA00022741"/>
    </source>
</evidence>
<evidence type="ECO:0000256" key="2">
    <source>
        <dbReference type="ARBA" id="ARBA00022679"/>
    </source>
</evidence>
<dbReference type="PANTHER" id="PTHR21087:SF16">
    <property type="entry name" value="SHIKIMATE KINASE 1, CHLOROPLASTIC"/>
    <property type="match status" value="1"/>
</dbReference>
<name>A0A3D8P2Y0_9THEO</name>
<keyword evidence="7" id="KW-0963">Cytoplasm</keyword>
<keyword evidence="6 7" id="KW-0057">Aromatic amino acid biosynthesis</keyword>
<dbReference type="Pfam" id="PF01202">
    <property type="entry name" value="SKI"/>
    <property type="match status" value="1"/>
</dbReference>
<protein>
    <recommendedName>
        <fullName evidence="7">Shikimate kinase</fullName>
        <shortName evidence="7">SK</shortName>
        <ecNumber evidence="7">2.7.1.71</ecNumber>
    </recommendedName>
</protein>
<dbReference type="SUPFAM" id="SSF52540">
    <property type="entry name" value="P-loop containing nucleoside triphosphate hydrolases"/>
    <property type="match status" value="1"/>
</dbReference>
<feature type="binding site" evidence="7">
    <location>
        <position position="153"/>
    </location>
    <ligand>
        <name>ATP</name>
        <dbReference type="ChEBI" id="CHEBI:30616"/>
    </ligand>
</feature>
<feature type="binding site" evidence="7">
    <location>
        <position position="137"/>
    </location>
    <ligand>
        <name>substrate</name>
    </ligand>
</feature>
<keyword evidence="3 7" id="KW-0547">Nucleotide-binding</keyword>
<dbReference type="GO" id="GO:0004765">
    <property type="term" value="F:shikimate kinase activity"/>
    <property type="evidence" value="ECO:0007669"/>
    <property type="project" value="UniProtKB-UniRule"/>
</dbReference>
<comment type="subunit">
    <text evidence="7">Monomer.</text>
</comment>
<dbReference type="EC" id="2.7.1.71" evidence="7"/>
<dbReference type="InterPro" id="IPR031322">
    <property type="entry name" value="Shikimate/glucono_kinase"/>
</dbReference>
<keyword evidence="1 7" id="KW-0028">Amino-acid biosynthesis</keyword>
<keyword evidence="9" id="KW-1185">Reference proteome</keyword>
<keyword evidence="4 7" id="KW-0418">Kinase</keyword>
<dbReference type="Proteomes" id="UP000256329">
    <property type="component" value="Unassembled WGS sequence"/>
</dbReference>
<dbReference type="GO" id="GO:0009423">
    <property type="term" value="P:chorismate biosynthetic process"/>
    <property type="evidence" value="ECO:0007669"/>
    <property type="project" value="UniProtKB-UniRule"/>
</dbReference>
<dbReference type="GO" id="GO:0000287">
    <property type="term" value="F:magnesium ion binding"/>
    <property type="evidence" value="ECO:0007669"/>
    <property type="project" value="UniProtKB-UniRule"/>
</dbReference>
<reference evidence="8 9" key="1">
    <citation type="submission" date="2018-08" db="EMBL/GenBank/DDBJ databases">
        <title>Form III RuBisCO-mediated autotrophy in Thermodesulfobium bacteria.</title>
        <authorList>
            <person name="Toshchakov S.V."/>
            <person name="Kublanov I.V."/>
            <person name="Frolov E."/>
            <person name="Bonch-Osmolovskaya E.A."/>
            <person name="Tourova T.P."/>
            <person name="Chernych N.A."/>
            <person name="Lebedinsky A.V."/>
        </authorList>
    </citation>
    <scope>NUCLEOTIDE SEQUENCE [LARGE SCALE GENOMIC DNA]</scope>
    <source>
        <strain evidence="8 9">SR</strain>
    </source>
</reference>